<accession>A0ABT1S0U3</accession>
<dbReference type="Gene3D" id="3.10.180.10">
    <property type="entry name" value="2,3-Dihydroxybiphenyl 1,2-Dioxygenase, domain 1"/>
    <property type="match status" value="1"/>
</dbReference>
<organism evidence="2 3">
    <name type="scientific">Neglectibacter timonensis</name>
    <dbReference type="NCBI Taxonomy" id="1776382"/>
    <lineage>
        <taxon>Bacteria</taxon>
        <taxon>Bacillati</taxon>
        <taxon>Bacillota</taxon>
        <taxon>Clostridia</taxon>
        <taxon>Eubacteriales</taxon>
        <taxon>Oscillospiraceae</taxon>
        <taxon>Neglectibacter</taxon>
    </lineage>
</organism>
<dbReference type="InterPro" id="IPR029068">
    <property type="entry name" value="Glyas_Bleomycin-R_OHBP_Dase"/>
</dbReference>
<feature type="domain" description="VOC" evidence="1">
    <location>
        <begin position="3"/>
        <end position="120"/>
    </location>
</feature>
<dbReference type="InterPro" id="IPR004360">
    <property type="entry name" value="Glyas_Fos-R_dOase_dom"/>
</dbReference>
<dbReference type="RefSeq" id="WP_082942182.1">
    <property type="nucleotide sequence ID" value="NZ_CABKVV010000013.1"/>
</dbReference>
<dbReference type="Proteomes" id="UP001524473">
    <property type="component" value="Unassembled WGS sequence"/>
</dbReference>
<dbReference type="GeneID" id="90532482"/>
<dbReference type="CDD" id="cd06587">
    <property type="entry name" value="VOC"/>
    <property type="match status" value="1"/>
</dbReference>
<evidence type="ECO:0000313" key="2">
    <source>
        <dbReference type="EMBL" id="MCQ4840550.1"/>
    </source>
</evidence>
<reference evidence="2 3" key="1">
    <citation type="submission" date="2022-06" db="EMBL/GenBank/DDBJ databases">
        <title>Isolation of gut microbiota from human fecal samples.</title>
        <authorList>
            <person name="Pamer E.G."/>
            <person name="Barat B."/>
            <person name="Waligurski E."/>
            <person name="Medina S."/>
            <person name="Paddock L."/>
            <person name="Mostad J."/>
        </authorList>
    </citation>
    <scope>NUCLEOTIDE SEQUENCE [LARGE SCALE GENOMIC DNA]</scope>
    <source>
        <strain evidence="2 3">DFI.9.73</strain>
    </source>
</reference>
<evidence type="ECO:0000259" key="1">
    <source>
        <dbReference type="PROSITE" id="PS51819"/>
    </source>
</evidence>
<evidence type="ECO:0000313" key="3">
    <source>
        <dbReference type="Proteomes" id="UP001524473"/>
    </source>
</evidence>
<name>A0ABT1S0U3_9FIRM</name>
<protein>
    <submittedName>
        <fullName evidence="2">VOC family protein</fullName>
    </submittedName>
</protein>
<dbReference type="SUPFAM" id="SSF54593">
    <property type="entry name" value="Glyoxalase/Bleomycin resistance protein/Dihydroxybiphenyl dioxygenase"/>
    <property type="match status" value="1"/>
</dbReference>
<keyword evidence="3" id="KW-1185">Reference proteome</keyword>
<dbReference type="PROSITE" id="PS51819">
    <property type="entry name" value="VOC"/>
    <property type="match status" value="1"/>
</dbReference>
<gene>
    <name evidence="2" type="ORF">NE695_11580</name>
</gene>
<sequence length="122" mass="13508">MMKFCWTTLRVSDFDKSLRFYRDLIGLPVAECSSHGGASIAMLGPEDGPKIELLYEADAPLQGQGDGISLGFEVGDLSYATKKMADHGYPLRRGPISPHPHIRFSFFSDPDGYEVQLVENLN</sequence>
<proteinExistence type="predicted"/>
<dbReference type="EMBL" id="JANFZH010000025">
    <property type="protein sequence ID" value="MCQ4840550.1"/>
    <property type="molecule type" value="Genomic_DNA"/>
</dbReference>
<dbReference type="InterPro" id="IPR037523">
    <property type="entry name" value="VOC_core"/>
</dbReference>
<comment type="caution">
    <text evidence="2">The sequence shown here is derived from an EMBL/GenBank/DDBJ whole genome shotgun (WGS) entry which is preliminary data.</text>
</comment>
<dbReference type="Pfam" id="PF00903">
    <property type="entry name" value="Glyoxalase"/>
    <property type="match status" value="1"/>
</dbReference>